<dbReference type="InterPro" id="IPR014729">
    <property type="entry name" value="Rossmann-like_a/b/a_fold"/>
</dbReference>
<dbReference type="EMBL" id="JAGEOJ010000030">
    <property type="protein sequence ID" value="MBO2454889.1"/>
    <property type="molecule type" value="Genomic_DNA"/>
</dbReference>
<proteinExistence type="predicted"/>
<evidence type="ECO:0000313" key="2">
    <source>
        <dbReference type="EMBL" id="MBO2454889.1"/>
    </source>
</evidence>
<dbReference type="InterPro" id="IPR003848">
    <property type="entry name" value="DUF218"/>
</dbReference>
<keyword evidence="3" id="KW-1185">Reference proteome</keyword>
<dbReference type="Pfam" id="PF02698">
    <property type="entry name" value="DUF218"/>
    <property type="match status" value="1"/>
</dbReference>
<dbReference type="Proteomes" id="UP000669179">
    <property type="component" value="Unassembled WGS sequence"/>
</dbReference>
<dbReference type="RefSeq" id="WP_208263118.1">
    <property type="nucleotide sequence ID" value="NZ_JAGEOJ010000030.1"/>
</dbReference>
<evidence type="ECO:0000313" key="3">
    <source>
        <dbReference type="Proteomes" id="UP000669179"/>
    </source>
</evidence>
<reference evidence="2" key="1">
    <citation type="submission" date="2021-03" db="EMBL/GenBank/DDBJ databases">
        <authorList>
            <person name="Kanchanasin P."/>
            <person name="Saeng-In P."/>
            <person name="Phongsopitanun W."/>
            <person name="Yuki M."/>
            <person name="Kudo T."/>
            <person name="Ohkuma M."/>
            <person name="Tanasupawat S."/>
        </authorList>
    </citation>
    <scope>NUCLEOTIDE SEQUENCE</scope>
    <source>
        <strain evidence="2">GKU 128</strain>
    </source>
</reference>
<dbReference type="Gene3D" id="3.40.50.620">
    <property type="entry name" value="HUPs"/>
    <property type="match status" value="1"/>
</dbReference>
<dbReference type="InterPro" id="IPR051599">
    <property type="entry name" value="Cell_Envelope_Assoc"/>
</dbReference>
<evidence type="ECO:0000259" key="1">
    <source>
        <dbReference type="Pfam" id="PF02698"/>
    </source>
</evidence>
<feature type="domain" description="DUF218" evidence="1">
    <location>
        <begin position="15"/>
        <end position="161"/>
    </location>
</feature>
<protein>
    <submittedName>
        <fullName evidence="2">YdcF family protein</fullName>
    </submittedName>
</protein>
<dbReference type="PANTHER" id="PTHR30336:SF20">
    <property type="entry name" value="DUF218 DOMAIN-CONTAINING PROTEIN"/>
    <property type="match status" value="1"/>
</dbReference>
<organism evidence="2 3">
    <name type="scientific">Actinomadura barringtoniae</name>
    <dbReference type="NCBI Taxonomy" id="1427535"/>
    <lineage>
        <taxon>Bacteria</taxon>
        <taxon>Bacillati</taxon>
        <taxon>Actinomycetota</taxon>
        <taxon>Actinomycetes</taxon>
        <taxon>Streptosporangiales</taxon>
        <taxon>Thermomonosporaceae</taxon>
        <taxon>Actinomadura</taxon>
    </lineage>
</organism>
<sequence length="184" mass="20781">MDIEAPPPSEEPTAHVVFGTNQVQPIDLVAERYHQGLAPLIIATGGVNRHTGIVEGRWFHELLSLRGVPDQAIRVEDRSSDTEQNVEFSLAFIREALSSGLAITAVSKWYHRRTLHALKTRVPEIGAFYGLSWEPVYAGRLVTRAEWPRIPDGERRVVREWDEVRRRVADGSLQPVQKLNGVWS</sequence>
<gene>
    <name evidence="2" type="ORF">J4573_47925</name>
</gene>
<dbReference type="GO" id="GO:0005886">
    <property type="term" value="C:plasma membrane"/>
    <property type="evidence" value="ECO:0007669"/>
    <property type="project" value="TreeGrafter"/>
</dbReference>
<name>A0A939PRI8_9ACTN</name>
<dbReference type="AlphaFoldDB" id="A0A939PRI8"/>
<dbReference type="CDD" id="cd06259">
    <property type="entry name" value="YdcF-like"/>
    <property type="match status" value="1"/>
</dbReference>
<dbReference type="PANTHER" id="PTHR30336">
    <property type="entry name" value="INNER MEMBRANE PROTEIN, PROBABLE PERMEASE"/>
    <property type="match status" value="1"/>
</dbReference>
<accession>A0A939PRI8</accession>
<comment type="caution">
    <text evidence="2">The sequence shown here is derived from an EMBL/GenBank/DDBJ whole genome shotgun (WGS) entry which is preliminary data.</text>
</comment>